<keyword evidence="2" id="KW-1185">Reference proteome</keyword>
<sequence length="130" mass="14267">MKIPPRSQEKSLLGPGPAHLKLAKPSTSGPKTIFRYRKCYHCGFTDHIASKFPTATKSDKIARVKKNASKAEKVTKVEKSTKVKNTTKVKKLTKVKITTETESSSAKKTAEPSLSTNSEGPIEKWVPNNA</sequence>
<evidence type="ECO:0000313" key="1">
    <source>
        <dbReference type="EMBL" id="KAI3715387.1"/>
    </source>
</evidence>
<evidence type="ECO:0000313" key="2">
    <source>
        <dbReference type="Proteomes" id="UP001055879"/>
    </source>
</evidence>
<protein>
    <submittedName>
        <fullName evidence="1">Uncharacterized protein</fullName>
    </submittedName>
</protein>
<proteinExistence type="predicted"/>
<dbReference type="EMBL" id="CM042053">
    <property type="protein sequence ID" value="KAI3715387.1"/>
    <property type="molecule type" value="Genomic_DNA"/>
</dbReference>
<comment type="caution">
    <text evidence="1">The sequence shown here is derived from an EMBL/GenBank/DDBJ whole genome shotgun (WGS) entry which is preliminary data.</text>
</comment>
<gene>
    <name evidence="1" type="ORF">L6452_22368</name>
</gene>
<accession>A0ACB9AYR2</accession>
<name>A0ACB9AYR2_ARCLA</name>
<reference evidence="2" key="1">
    <citation type="journal article" date="2022" name="Mol. Ecol. Resour.">
        <title>The genomes of chicory, endive, great burdock and yacon provide insights into Asteraceae palaeo-polyploidization history and plant inulin production.</title>
        <authorList>
            <person name="Fan W."/>
            <person name="Wang S."/>
            <person name="Wang H."/>
            <person name="Wang A."/>
            <person name="Jiang F."/>
            <person name="Liu H."/>
            <person name="Zhao H."/>
            <person name="Xu D."/>
            <person name="Zhang Y."/>
        </authorList>
    </citation>
    <scope>NUCLEOTIDE SEQUENCE [LARGE SCALE GENOMIC DNA]</scope>
    <source>
        <strain evidence="2">cv. Niubang</strain>
    </source>
</reference>
<dbReference type="Proteomes" id="UP001055879">
    <property type="component" value="Linkage Group LG07"/>
</dbReference>
<organism evidence="1 2">
    <name type="scientific">Arctium lappa</name>
    <name type="common">Greater burdock</name>
    <name type="synonym">Lappa major</name>
    <dbReference type="NCBI Taxonomy" id="4217"/>
    <lineage>
        <taxon>Eukaryota</taxon>
        <taxon>Viridiplantae</taxon>
        <taxon>Streptophyta</taxon>
        <taxon>Embryophyta</taxon>
        <taxon>Tracheophyta</taxon>
        <taxon>Spermatophyta</taxon>
        <taxon>Magnoliopsida</taxon>
        <taxon>eudicotyledons</taxon>
        <taxon>Gunneridae</taxon>
        <taxon>Pentapetalae</taxon>
        <taxon>asterids</taxon>
        <taxon>campanulids</taxon>
        <taxon>Asterales</taxon>
        <taxon>Asteraceae</taxon>
        <taxon>Carduoideae</taxon>
        <taxon>Cardueae</taxon>
        <taxon>Arctiinae</taxon>
        <taxon>Arctium</taxon>
    </lineage>
</organism>
<reference evidence="1 2" key="2">
    <citation type="journal article" date="2022" name="Mol. Ecol. Resour.">
        <title>The genomes of chicory, endive, great burdock and yacon provide insights into Asteraceae paleo-polyploidization history and plant inulin production.</title>
        <authorList>
            <person name="Fan W."/>
            <person name="Wang S."/>
            <person name="Wang H."/>
            <person name="Wang A."/>
            <person name="Jiang F."/>
            <person name="Liu H."/>
            <person name="Zhao H."/>
            <person name="Xu D."/>
            <person name="Zhang Y."/>
        </authorList>
    </citation>
    <scope>NUCLEOTIDE SEQUENCE [LARGE SCALE GENOMIC DNA]</scope>
    <source>
        <strain evidence="2">cv. Niubang</strain>
    </source>
</reference>